<dbReference type="Pfam" id="PF09946">
    <property type="entry name" value="DUF2178"/>
    <property type="match status" value="1"/>
</dbReference>
<evidence type="ECO:0000313" key="2">
    <source>
        <dbReference type="EMBL" id="OEH82782.1"/>
    </source>
</evidence>
<organism evidence="2 3">
    <name type="scientific">Enterococcus rivorum</name>
    <dbReference type="NCBI Taxonomy" id="762845"/>
    <lineage>
        <taxon>Bacteria</taxon>
        <taxon>Bacillati</taxon>
        <taxon>Bacillota</taxon>
        <taxon>Bacilli</taxon>
        <taxon>Lactobacillales</taxon>
        <taxon>Enterococcaceae</taxon>
        <taxon>Enterococcus</taxon>
    </lineage>
</organism>
<dbReference type="STRING" id="762845.BCR26_11665"/>
<reference evidence="2 3" key="1">
    <citation type="submission" date="2016-09" db="EMBL/GenBank/DDBJ databases">
        <authorList>
            <person name="Capua I."/>
            <person name="De Benedictis P."/>
            <person name="Joannis T."/>
            <person name="Lombin L.H."/>
            <person name="Cattoli G."/>
        </authorList>
    </citation>
    <scope>NUCLEOTIDE SEQUENCE [LARGE SCALE GENOMIC DNA]</scope>
    <source>
        <strain evidence="2 3">LMG 25899</strain>
    </source>
</reference>
<keyword evidence="1" id="KW-1133">Transmembrane helix</keyword>
<dbReference type="RefSeq" id="WP_069698225.1">
    <property type="nucleotide sequence ID" value="NZ_JAGGMA010000025.1"/>
</dbReference>
<accession>A0A1E5KY24</accession>
<evidence type="ECO:0008006" key="4">
    <source>
        <dbReference type="Google" id="ProtNLM"/>
    </source>
</evidence>
<dbReference type="Proteomes" id="UP000095256">
    <property type="component" value="Unassembled WGS sequence"/>
</dbReference>
<keyword evidence="3" id="KW-1185">Reference proteome</keyword>
<evidence type="ECO:0000313" key="3">
    <source>
        <dbReference type="Proteomes" id="UP000095256"/>
    </source>
</evidence>
<keyword evidence="1" id="KW-0812">Transmembrane</keyword>
<feature type="transmembrane region" description="Helical" evidence="1">
    <location>
        <begin position="29"/>
        <end position="49"/>
    </location>
</feature>
<feature type="transmembrane region" description="Helical" evidence="1">
    <location>
        <begin position="105"/>
        <end position="131"/>
    </location>
</feature>
<gene>
    <name evidence="2" type="ORF">BCR26_11665</name>
</gene>
<keyword evidence="1" id="KW-0472">Membrane</keyword>
<feature type="transmembrane region" description="Helical" evidence="1">
    <location>
        <begin position="61"/>
        <end position="84"/>
    </location>
</feature>
<dbReference type="InterPro" id="IPR019235">
    <property type="entry name" value="DUF2178_TM"/>
</dbReference>
<sequence length="161" mass="18762">MKLKPIINGNKINNNEDYRKVLRKRCLKYFILFSIGLFTVFLAFFSKPFLGVVMPEHTKSYYIGIGIGIIGSSIVLIINSYSIMNNESTLKRKRLKETDERNVAIGNLAWKMTSVCFLVSVYVMVIILGVFNTQYSMIIAYFVSSFFLLYGLFYWYYNKKM</sequence>
<dbReference type="EMBL" id="MIEK01000015">
    <property type="protein sequence ID" value="OEH82782.1"/>
    <property type="molecule type" value="Genomic_DNA"/>
</dbReference>
<feature type="transmembrane region" description="Helical" evidence="1">
    <location>
        <begin position="137"/>
        <end position="157"/>
    </location>
</feature>
<evidence type="ECO:0000256" key="1">
    <source>
        <dbReference type="SAM" id="Phobius"/>
    </source>
</evidence>
<protein>
    <recommendedName>
        <fullName evidence="4">DUF2178 domain-containing protein</fullName>
    </recommendedName>
</protein>
<dbReference type="AlphaFoldDB" id="A0A1E5KY24"/>
<comment type="caution">
    <text evidence="2">The sequence shown here is derived from an EMBL/GenBank/DDBJ whole genome shotgun (WGS) entry which is preliminary data.</text>
</comment>
<proteinExistence type="predicted"/>
<name>A0A1E5KY24_9ENTE</name>